<dbReference type="EMBL" id="UGGV01000001">
    <property type="protein sequence ID" value="STO25690.1"/>
    <property type="molecule type" value="Genomic_DNA"/>
</dbReference>
<evidence type="ECO:0000313" key="3">
    <source>
        <dbReference type="EMBL" id="STO25690.1"/>
    </source>
</evidence>
<name>A0A377GLH9_9GAMM</name>
<dbReference type="InterPro" id="IPR000305">
    <property type="entry name" value="GIY-YIG_endonuc"/>
</dbReference>
<organism evidence="3 4">
    <name type="scientific">Fluoribacter gormanii</name>
    <dbReference type="NCBI Taxonomy" id="464"/>
    <lineage>
        <taxon>Bacteria</taxon>
        <taxon>Pseudomonadati</taxon>
        <taxon>Pseudomonadota</taxon>
        <taxon>Gammaproteobacteria</taxon>
        <taxon>Legionellales</taxon>
        <taxon>Legionellaceae</taxon>
        <taxon>Fluoribacter</taxon>
    </lineage>
</organism>
<dbReference type="Pfam" id="PF01541">
    <property type="entry name" value="GIY-YIG"/>
    <property type="match status" value="1"/>
</dbReference>
<evidence type="ECO:0000313" key="4">
    <source>
        <dbReference type="Proteomes" id="UP000254374"/>
    </source>
</evidence>
<proteinExistence type="inferred from homology"/>
<dbReference type="Gene3D" id="3.40.1440.10">
    <property type="entry name" value="GIY-YIG endonuclease"/>
    <property type="match status" value="1"/>
</dbReference>
<dbReference type="PANTHER" id="PTHR34477:SF5">
    <property type="entry name" value="BSL5627 PROTEIN"/>
    <property type="match status" value="1"/>
</dbReference>
<dbReference type="AlphaFoldDB" id="A0A377GLH9"/>
<gene>
    <name evidence="3" type="ORF">NCTC11401_02531</name>
</gene>
<dbReference type="InterPro" id="IPR050190">
    <property type="entry name" value="UPF0213_domain"/>
</dbReference>
<evidence type="ECO:0000256" key="1">
    <source>
        <dbReference type="ARBA" id="ARBA00007435"/>
    </source>
</evidence>
<evidence type="ECO:0000259" key="2">
    <source>
        <dbReference type="PROSITE" id="PS50164"/>
    </source>
</evidence>
<protein>
    <submittedName>
        <fullName evidence="3">GIY-YIG nuclease superfamily protein</fullName>
    </submittedName>
</protein>
<sequence>MHKESYIYLLANKHNNVLYTGVTNDLIRRVYEHKNKLVAGFTKKYNVDRLVYYEA</sequence>
<reference evidence="3 4" key="1">
    <citation type="submission" date="2018-06" db="EMBL/GenBank/DDBJ databases">
        <authorList>
            <consortium name="Pathogen Informatics"/>
            <person name="Doyle S."/>
        </authorList>
    </citation>
    <scope>NUCLEOTIDE SEQUENCE [LARGE SCALE GENOMIC DNA]</scope>
    <source>
        <strain evidence="3 4">NCTC11401</strain>
    </source>
</reference>
<dbReference type="Proteomes" id="UP000254374">
    <property type="component" value="Unassembled WGS sequence"/>
</dbReference>
<dbReference type="InterPro" id="IPR035901">
    <property type="entry name" value="GIY-YIG_endonuc_sf"/>
</dbReference>
<dbReference type="SUPFAM" id="SSF82771">
    <property type="entry name" value="GIY-YIG endonuclease"/>
    <property type="match status" value="1"/>
</dbReference>
<comment type="similarity">
    <text evidence="1">Belongs to the UPF0213 family.</text>
</comment>
<accession>A0A377GLH9</accession>
<dbReference type="PANTHER" id="PTHR34477">
    <property type="entry name" value="UPF0213 PROTEIN YHBQ"/>
    <property type="match status" value="1"/>
</dbReference>
<feature type="domain" description="GIY-YIG" evidence="2">
    <location>
        <begin position="3"/>
        <end position="55"/>
    </location>
</feature>
<dbReference type="PROSITE" id="PS50164">
    <property type="entry name" value="GIY_YIG"/>
    <property type="match status" value="1"/>
</dbReference>